<gene>
    <name evidence="1" type="ORF">J2Z19_002924</name>
</gene>
<evidence type="ECO:0000313" key="2">
    <source>
        <dbReference type="Proteomes" id="UP000823773"/>
    </source>
</evidence>
<evidence type="ECO:0000313" key="1">
    <source>
        <dbReference type="EMBL" id="MBP1873209.1"/>
    </source>
</evidence>
<name>A0ACC5SXT5_ENSAD</name>
<organism evidence="1 2">
    <name type="scientific">Ensifer adhaerens</name>
    <name type="common">Sinorhizobium morelense</name>
    <dbReference type="NCBI Taxonomy" id="106592"/>
    <lineage>
        <taxon>Bacteria</taxon>
        <taxon>Pseudomonadati</taxon>
        <taxon>Pseudomonadota</taxon>
        <taxon>Alphaproteobacteria</taxon>
        <taxon>Hyphomicrobiales</taxon>
        <taxon>Rhizobiaceae</taxon>
        <taxon>Sinorhizobium/Ensifer group</taxon>
        <taxon>Ensifer</taxon>
    </lineage>
</organism>
<comment type="caution">
    <text evidence="1">The sequence shown here is derived from an EMBL/GenBank/DDBJ whole genome shotgun (WGS) entry which is preliminary data.</text>
</comment>
<sequence>MLRREHNFADSSILAEIAGLDMRFPASFKTTAKTTTKTV</sequence>
<dbReference type="EMBL" id="JAGGJR010000004">
    <property type="protein sequence ID" value="MBP1873209.1"/>
    <property type="molecule type" value="Genomic_DNA"/>
</dbReference>
<proteinExistence type="predicted"/>
<dbReference type="Proteomes" id="UP000823773">
    <property type="component" value="Unassembled WGS sequence"/>
</dbReference>
<reference evidence="1" key="1">
    <citation type="submission" date="2021-03" db="EMBL/GenBank/DDBJ databases">
        <title>Genomic Encyclopedia of Type Strains, Phase IV (KMG-IV): sequencing the most valuable type-strain genomes for metagenomic binning, comparative biology and taxonomic classification.</title>
        <authorList>
            <person name="Goeker M."/>
        </authorList>
    </citation>
    <scope>NUCLEOTIDE SEQUENCE</scope>
    <source>
        <strain evidence="1">DSM 18131</strain>
    </source>
</reference>
<keyword evidence="2" id="KW-1185">Reference proteome</keyword>
<accession>A0ACC5SXT5</accession>
<protein>
    <submittedName>
        <fullName evidence="1">Uncharacterized protein</fullName>
    </submittedName>
</protein>